<feature type="transmembrane region" description="Helical" evidence="2">
    <location>
        <begin position="40"/>
        <end position="64"/>
    </location>
</feature>
<evidence type="ECO:0000256" key="1">
    <source>
        <dbReference type="SAM" id="MobiDB-lite"/>
    </source>
</evidence>
<keyword evidence="2" id="KW-0472">Membrane</keyword>
<sequence>MREHELAELFRDAADSAPEATFDAGDIAKASRRVTARRRVGAAGGSLLALAVVAGGVGFGTGWVDPQSSNRADSASSGASERASEPAPRVSTGQREPSVLSVPGDRSAGCGPPDPELADSLSEQLPAVGDASAPVAARQCPTGARTASFQLRTEQSNGNVTVILGSASSAPSEGEVEPRRRGDNGVQVAVRTGSGRELILRSSSDSSGPPPYEGELAGIAQRLAGEL</sequence>
<feature type="region of interest" description="Disordered" evidence="1">
    <location>
        <begin position="165"/>
        <end position="215"/>
    </location>
</feature>
<dbReference type="Proteomes" id="UP000199165">
    <property type="component" value="Unassembled WGS sequence"/>
</dbReference>
<keyword evidence="4" id="KW-1185">Reference proteome</keyword>
<keyword evidence="2" id="KW-1133">Transmembrane helix</keyword>
<reference evidence="4" key="1">
    <citation type="submission" date="2016-10" db="EMBL/GenBank/DDBJ databases">
        <authorList>
            <person name="Varghese N."/>
            <person name="Submissions S."/>
        </authorList>
    </citation>
    <scope>NUCLEOTIDE SEQUENCE [LARGE SCALE GENOMIC DNA]</scope>
    <source>
        <strain evidence="4">DSM 45501</strain>
    </source>
</reference>
<dbReference type="STRING" id="995060.SAMN04487904_11340"/>
<dbReference type="EMBL" id="FPAT01000013">
    <property type="protein sequence ID" value="SFT91692.1"/>
    <property type="molecule type" value="Genomic_DNA"/>
</dbReference>
<feature type="region of interest" description="Disordered" evidence="1">
    <location>
        <begin position="62"/>
        <end position="120"/>
    </location>
</feature>
<accession>A0A1I7BWY0</accession>
<gene>
    <name evidence="3" type="ORF">SAMN04487904_11340</name>
</gene>
<protein>
    <submittedName>
        <fullName evidence="3">Uncharacterized protein</fullName>
    </submittedName>
</protein>
<dbReference type="RefSeq" id="WP_092980588.1">
    <property type="nucleotide sequence ID" value="NZ_FPAT01000013.1"/>
</dbReference>
<dbReference type="AlphaFoldDB" id="A0A1I7BWY0"/>
<evidence type="ECO:0000313" key="4">
    <source>
        <dbReference type="Proteomes" id="UP000199165"/>
    </source>
</evidence>
<keyword evidence="2" id="KW-0812">Transmembrane</keyword>
<proteinExistence type="predicted"/>
<evidence type="ECO:0000313" key="3">
    <source>
        <dbReference type="EMBL" id="SFT91692.1"/>
    </source>
</evidence>
<name>A0A1I7BWY0_9ACTN</name>
<organism evidence="3 4">
    <name type="scientific">Actinopolyspora righensis</name>
    <dbReference type="NCBI Taxonomy" id="995060"/>
    <lineage>
        <taxon>Bacteria</taxon>
        <taxon>Bacillati</taxon>
        <taxon>Actinomycetota</taxon>
        <taxon>Actinomycetes</taxon>
        <taxon>Actinopolysporales</taxon>
        <taxon>Actinopolysporaceae</taxon>
        <taxon>Actinopolyspora</taxon>
        <taxon>Actinopolyspora alba group</taxon>
    </lineage>
</organism>
<feature type="compositionally biased region" description="Low complexity" evidence="1">
    <location>
        <begin position="71"/>
        <end position="88"/>
    </location>
</feature>
<evidence type="ECO:0000256" key="2">
    <source>
        <dbReference type="SAM" id="Phobius"/>
    </source>
</evidence>